<reference evidence="5" key="1">
    <citation type="journal article" date="2010" name="Nat. Biotechnol.">
        <title>Draft genome sequence of the oilseed species Ricinus communis.</title>
        <authorList>
            <person name="Chan A.P."/>
            <person name="Crabtree J."/>
            <person name="Zhao Q."/>
            <person name="Lorenzi H."/>
            <person name="Orvis J."/>
            <person name="Puiu D."/>
            <person name="Melake-Berhan A."/>
            <person name="Jones K.M."/>
            <person name="Redman J."/>
            <person name="Chen G."/>
            <person name="Cahoon E.B."/>
            <person name="Gedil M."/>
            <person name="Stanke M."/>
            <person name="Haas B.J."/>
            <person name="Wortman J.R."/>
            <person name="Fraser-Liggett C.M."/>
            <person name="Ravel J."/>
            <person name="Rabinowicz P.D."/>
        </authorList>
    </citation>
    <scope>NUCLEOTIDE SEQUENCE [LARGE SCALE GENOMIC DNA]</scope>
    <source>
        <strain evidence="5">cv. Hale</strain>
    </source>
</reference>
<feature type="region of interest" description="Disordered" evidence="1">
    <location>
        <begin position="286"/>
        <end position="319"/>
    </location>
</feature>
<feature type="domain" description="At1g61320/AtMIF1 LRR" evidence="3">
    <location>
        <begin position="112"/>
        <end position="255"/>
    </location>
</feature>
<dbReference type="InterPro" id="IPR032675">
    <property type="entry name" value="LRR_dom_sf"/>
</dbReference>
<evidence type="ECO:0000259" key="3">
    <source>
        <dbReference type="Pfam" id="PF23622"/>
    </source>
</evidence>
<accession>B9RS42</accession>
<name>B9RS42_RICCO</name>
<keyword evidence="4" id="KW-0436">Ligase</keyword>
<evidence type="ECO:0000313" key="4">
    <source>
        <dbReference type="EMBL" id="EEF45902.1"/>
    </source>
</evidence>
<evidence type="ECO:0000313" key="5">
    <source>
        <dbReference type="Proteomes" id="UP000008311"/>
    </source>
</evidence>
<dbReference type="PANTHER" id="PTHR34223">
    <property type="entry name" value="OS11G0201299 PROTEIN"/>
    <property type="match status" value="1"/>
</dbReference>
<dbReference type="Proteomes" id="UP000008311">
    <property type="component" value="Unassembled WGS sequence"/>
</dbReference>
<dbReference type="CDD" id="cd22160">
    <property type="entry name" value="F-box_AtFBL13-like"/>
    <property type="match status" value="1"/>
</dbReference>
<organism evidence="4 5">
    <name type="scientific">Ricinus communis</name>
    <name type="common">Castor bean</name>
    <dbReference type="NCBI Taxonomy" id="3988"/>
    <lineage>
        <taxon>Eukaryota</taxon>
        <taxon>Viridiplantae</taxon>
        <taxon>Streptophyta</taxon>
        <taxon>Embryophyta</taxon>
        <taxon>Tracheophyta</taxon>
        <taxon>Spermatophyta</taxon>
        <taxon>Magnoliopsida</taxon>
        <taxon>eudicotyledons</taxon>
        <taxon>Gunneridae</taxon>
        <taxon>Pentapetalae</taxon>
        <taxon>rosids</taxon>
        <taxon>fabids</taxon>
        <taxon>Malpighiales</taxon>
        <taxon>Euphorbiaceae</taxon>
        <taxon>Acalyphoideae</taxon>
        <taxon>Acalypheae</taxon>
        <taxon>Ricinus</taxon>
    </lineage>
</organism>
<dbReference type="SUPFAM" id="SSF52058">
    <property type="entry name" value="L domain-like"/>
    <property type="match status" value="1"/>
</dbReference>
<dbReference type="FunCoup" id="B9RS42">
    <property type="interactions" value="1562"/>
</dbReference>
<evidence type="ECO:0000256" key="1">
    <source>
        <dbReference type="SAM" id="MobiDB-lite"/>
    </source>
</evidence>
<dbReference type="STRING" id="3988.B9RS42"/>
<dbReference type="InterPro" id="IPR053197">
    <property type="entry name" value="F-box_SCFL_complex_component"/>
</dbReference>
<dbReference type="SUPFAM" id="SSF81383">
    <property type="entry name" value="F-box domain"/>
    <property type="match status" value="1"/>
</dbReference>
<feature type="domain" description="F-box" evidence="2">
    <location>
        <begin position="23"/>
        <end position="62"/>
    </location>
</feature>
<dbReference type="Pfam" id="PF00646">
    <property type="entry name" value="F-box"/>
    <property type="match status" value="1"/>
</dbReference>
<dbReference type="AlphaFoldDB" id="B9RS42"/>
<proteinExistence type="predicted"/>
<dbReference type="PANTHER" id="PTHR34223:SF51">
    <property type="entry name" value="OS06G0556300 PROTEIN"/>
    <property type="match status" value="1"/>
</dbReference>
<dbReference type="eggNOG" id="ENOG502RXSD">
    <property type="taxonomic scope" value="Eukaryota"/>
</dbReference>
<sequence length="348" mass="40106">METGSNQGAMTKKIKSCDEEDGISSLPDTLIHHILSFLLSTEEAVKTGILSKRWRDQWTYVQNLNFNYPYCFSDEKLKCFSKFIHNTLVLNSCSKINKFSISPRLSSDKYMSEYQSQISLCMRFAIKKEAKVLTLDFHPSNQGYRLPQFFYSNDSVTEMTLSSCGFSLNADVNWRSLKVLCIQFAYLTNRVIKDILSGSPQLESFELHNCQGIGQLDIASKCLKRLVLDGIKWAPLDVLEISGPYLEKLEFSHTWEFRGGILMNLPSLSCATLDCQRLNRMNHIRADDDYDDSDDDDDDEEEEEEVEEDEDEHEEEEEGYKIFVEGVLQQVQHVEELKVGAWFIQVDK</sequence>
<dbReference type="InterPro" id="IPR055357">
    <property type="entry name" value="LRR_At1g61320_AtMIF1"/>
</dbReference>
<dbReference type="GO" id="GO:0016874">
    <property type="term" value="F:ligase activity"/>
    <property type="evidence" value="ECO:0007669"/>
    <property type="project" value="UniProtKB-KW"/>
</dbReference>
<dbReference type="InterPro" id="IPR001810">
    <property type="entry name" value="F-box_dom"/>
</dbReference>
<protein>
    <submittedName>
        <fullName evidence="4">Ubiquitin-protein ligase, putative</fullName>
    </submittedName>
</protein>
<dbReference type="InParanoid" id="B9RS42"/>
<dbReference type="EMBL" id="EQ973807">
    <property type="protein sequence ID" value="EEF45902.1"/>
    <property type="molecule type" value="Genomic_DNA"/>
</dbReference>
<evidence type="ECO:0000259" key="2">
    <source>
        <dbReference type="Pfam" id="PF00646"/>
    </source>
</evidence>
<dbReference type="InterPro" id="IPR036047">
    <property type="entry name" value="F-box-like_dom_sf"/>
</dbReference>
<gene>
    <name evidence="4" type="ORF">RCOM_0802820</name>
</gene>
<keyword evidence="5" id="KW-1185">Reference proteome</keyword>
<dbReference type="Pfam" id="PF23622">
    <property type="entry name" value="LRR_At1g61320_AtMIF1"/>
    <property type="match status" value="1"/>
</dbReference>
<dbReference type="Gene3D" id="3.80.10.10">
    <property type="entry name" value="Ribonuclease Inhibitor"/>
    <property type="match status" value="1"/>
</dbReference>
<dbReference type="InterPro" id="IPR053781">
    <property type="entry name" value="F-box_AtFBL13-like"/>
</dbReference>
<feature type="compositionally biased region" description="Acidic residues" evidence="1">
    <location>
        <begin position="288"/>
        <end position="318"/>
    </location>
</feature>